<evidence type="ECO:0000256" key="1">
    <source>
        <dbReference type="ARBA" id="ARBA00001913"/>
    </source>
</evidence>
<feature type="domain" description="Sulfatase N-terminal" evidence="7">
    <location>
        <begin position="28"/>
        <end position="388"/>
    </location>
</feature>
<accession>A0AA35TNJ0</accession>
<dbReference type="AlphaFoldDB" id="A0AA35TNJ0"/>
<feature type="compositionally biased region" description="Polar residues" evidence="5">
    <location>
        <begin position="521"/>
        <end position="532"/>
    </location>
</feature>
<evidence type="ECO:0000256" key="6">
    <source>
        <dbReference type="SAM" id="SignalP"/>
    </source>
</evidence>
<gene>
    <name evidence="8" type="ORF">GBAR_LOCUS28216</name>
</gene>
<comment type="similarity">
    <text evidence="2">Belongs to the sulfatase family.</text>
</comment>
<evidence type="ECO:0000256" key="5">
    <source>
        <dbReference type="SAM" id="MobiDB-lite"/>
    </source>
</evidence>
<keyword evidence="9" id="KW-1185">Reference proteome</keyword>
<keyword evidence="4" id="KW-0378">Hydrolase</keyword>
<feature type="signal peptide" evidence="6">
    <location>
        <begin position="1"/>
        <end position="20"/>
    </location>
</feature>
<dbReference type="PANTHER" id="PTHR45953:SF1">
    <property type="entry name" value="IDURONATE 2-SULFATASE"/>
    <property type="match status" value="1"/>
</dbReference>
<comment type="cofactor">
    <cofactor evidence="1">
        <name>Ca(2+)</name>
        <dbReference type="ChEBI" id="CHEBI:29108"/>
    </cofactor>
</comment>
<reference evidence="8" key="1">
    <citation type="submission" date="2023-03" db="EMBL/GenBank/DDBJ databases">
        <authorList>
            <person name="Steffen K."/>
            <person name="Cardenas P."/>
        </authorList>
    </citation>
    <scope>NUCLEOTIDE SEQUENCE</scope>
</reference>
<protein>
    <submittedName>
        <fullName evidence="8">Arylsulfatase</fullName>
    </submittedName>
</protein>
<dbReference type="GO" id="GO:0008484">
    <property type="term" value="F:sulfuric ester hydrolase activity"/>
    <property type="evidence" value="ECO:0007669"/>
    <property type="project" value="TreeGrafter"/>
</dbReference>
<feature type="region of interest" description="Disordered" evidence="5">
    <location>
        <begin position="519"/>
        <end position="541"/>
    </location>
</feature>
<dbReference type="EMBL" id="CASHTH010003944">
    <property type="protein sequence ID" value="CAI8051545.1"/>
    <property type="molecule type" value="Genomic_DNA"/>
</dbReference>
<dbReference type="Gene3D" id="3.40.720.10">
    <property type="entry name" value="Alkaline Phosphatase, subunit A"/>
    <property type="match status" value="1"/>
</dbReference>
<comment type="caution">
    <text evidence="8">The sequence shown here is derived from an EMBL/GenBank/DDBJ whole genome shotgun (WGS) entry which is preliminary data.</text>
</comment>
<dbReference type="InterPro" id="IPR017850">
    <property type="entry name" value="Alkaline_phosphatase_core_sf"/>
</dbReference>
<dbReference type="InterPro" id="IPR024607">
    <property type="entry name" value="Sulfatase_CS"/>
</dbReference>
<dbReference type="NCBIfam" id="NF010322">
    <property type="entry name" value="PRK13759.1"/>
    <property type="match status" value="1"/>
</dbReference>
<dbReference type="InterPro" id="IPR000917">
    <property type="entry name" value="Sulfatase_N"/>
</dbReference>
<sequence>MENAVVAGLLLAISVVQSLAAPDPQTPPNILFMMADQMRADALSCAGNAAIRTPNLDKLAAEGVRFANAFSSTPSCTPARAAILTGLSPWYHGMLGYGVVATRYPYELPRALSSGGYFTCSIGKDHFGWNTTTNEGVPHGYHRTDLYDGLPKELDDYDQWFAEANPGVNPMATGLEYNDYRGRAYVLDEYYHPTAYVGRAAIEFLKTYDQTRPFFLKVSFHRPHSPYDPPKVYMDQYDPTHMPDPYTGGNWDSRYAVNYNTTPDPGIWCGNISLDTLRVSRQAYYGNVGFIDSWVGEILTVLQEQGLADDTFVLFTADHGDMLGDHYHFRKTYPYFGSSHIPMMFKWPMSRRPHPPTGGDISEPRGSVREEVVELRDLFPTFLDIAGVPVAHTLNGSSLLNLLRASQPGHKLQNSISQQKQEGETWREYLDLEHSTCYNITNHWNALTDGHTKYVFRAYFDDEQLFDLDSDPHEMTNLAGEPEWRSTLEQWRGRMVEQFEREGRGPQWVADRKLVRRTKGQLYSPNYPGSTRNPPPIPDTD</sequence>
<evidence type="ECO:0000259" key="7">
    <source>
        <dbReference type="Pfam" id="PF00884"/>
    </source>
</evidence>
<dbReference type="PANTHER" id="PTHR45953">
    <property type="entry name" value="IDURONATE 2-SULFATASE"/>
    <property type="match status" value="1"/>
</dbReference>
<organism evidence="8 9">
    <name type="scientific">Geodia barretti</name>
    <name type="common">Barrett's horny sponge</name>
    <dbReference type="NCBI Taxonomy" id="519541"/>
    <lineage>
        <taxon>Eukaryota</taxon>
        <taxon>Metazoa</taxon>
        <taxon>Porifera</taxon>
        <taxon>Demospongiae</taxon>
        <taxon>Heteroscleromorpha</taxon>
        <taxon>Tetractinellida</taxon>
        <taxon>Astrophorina</taxon>
        <taxon>Geodiidae</taxon>
        <taxon>Geodia</taxon>
    </lineage>
</organism>
<feature type="chain" id="PRO_5041314714" evidence="6">
    <location>
        <begin position="21"/>
        <end position="541"/>
    </location>
</feature>
<evidence type="ECO:0000256" key="3">
    <source>
        <dbReference type="ARBA" id="ARBA00022723"/>
    </source>
</evidence>
<proteinExistence type="inferred from homology"/>
<dbReference type="Pfam" id="PF00884">
    <property type="entry name" value="Sulfatase"/>
    <property type="match status" value="1"/>
</dbReference>
<name>A0AA35TNJ0_GEOBA</name>
<dbReference type="GO" id="GO:0046872">
    <property type="term" value="F:metal ion binding"/>
    <property type="evidence" value="ECO:0007669"/>
    <property type="project" value="UniProtKB-KW"/>
</dbReference>
<dbReference type="Proteomes" id="UP001174909">
    <property type="component" value="Unassembled WGS sequence"/>
</dbReference>
<keyword evidence="6" id="KW-0732">Signal</keyword>
<evidence type="ECO:0000256" key="2">
    <source>
        <dbReference type="ARBA" id="ARBA00008779"/>
    </source>
</evidence>
<dbReference type="SUPFAM" id="SSF53649">
    <property type="entry name" value="Alkaline phosphatase-like"/>
    <property type="match status" value="1"/>
</dbReference>
<dbReference type="PROSITE" id="PS00523">
    <property type="entry name" value="SULFATASE_1"/>
    <property type="match status" value="1"/>
</dbReference>
<evidence type="ECO:0000313" key="8">
    <source>
        <dbReference type="EMBL" id="CAI8051545.1"/>
    </source>
</evidence>
<dbReference type="GO" id="GO:0005737">
    <property type="term" value="C:cytoplasm"/>
    <property type="evidence" value="ECO:0007669"/>
    <property type="project" value="TreeGrafter"/>
</dbReference>
<keyword evidence="3" id="KW-0479">Metal-binding</keyword>
<evidence type="ECO:0000313" key="9">
    <source>
        <dbReference type="Proteomes" id="UP001174909"/>
    </source>
</evidence>
<evidence type="ECO:0000256" key="4">
    <source>
        <dbReference type="ARBA" id="ARBA00022801"/>
    </source>
</evidence>